<comment type="subcellular location">
    <subcellularLocation>
        <location evidence="1">Membrane</location>
    </subcellularLocation>
</comment>
<keyword evidence="6" id="KW-0456">Lyase</keyword>
<evidence type="ECO:0000256" key="5">
    <source>
        <dbReference type="ARBA" id="ARBA00023136"/>
    </source>
</evidence>
<evidence type="ECO:0000256" key="4">
    <source>
        <dbReference type="ARBA" id="ARBA00022989"/>
    </source>
</evidence>
<feature type="transmembrane region" description="Helical" evidence="8">
    <location>
        <begin position="1289"/>
        <end position="1308"/>
    </location>
</feature>
<dbReference type="Pfam" id="PF00211">
    <property type="entry name" value="Guanylate_cyc"/>
    <property type="match status" value="2"/>
</dbReference>
<proteinExistence type="predicted"/>
<dbReference type="Proteomes" id="UP000689195">
    <property type="component" value="Unassembled WGS sequence"/>
</dbReference>
<feature type="transmembrane region" description="Helical" evidence="8">
    <location>
        <begin position="1452"/>
        <end position="1471"/>
    </location>
</feature>
<protein>
    <recommendedName>
        <fullName evidence="9">Guanylate cyclase domain-containing protein</fullName>
    </recommendedName>
</protein>
<feature type="transmembrane region" description="Helical" evidence="8">
    <location>
        <begin position="1579"/>
        <end position="1597"/>
    </location>
</feature>
<dbReference type="InterPro" id="IPR018303">
    <property type="entry name" value="ATPase_P-typ_P_site"/>
</dbReference>
<evidence type="ECO:0000259" key="9">
    <source>
        <dbReference type="PROSITE" id="PS50125"/>
    </source>
</evidence>
<feature type="transmembrane region" description="Helical" evidence="8">
    <location>
        <begin position="1427"/>
        <end position="1446"/>
    </location>
</feature>
<dbReference type="OrthoDB" id="6127067at2759"/>
<comment type="caution">
    <text evidence="10">The sequence shown here is derived from an EMBL/GenBank/DDBJ whole genome shotgun (WGS) entry which is preliminary data.</text>
</comment>
<dbReference type="GO" id="GO:0000166">
    <property type="term" value="F:nucleotide binding"/>
    <property type="evidence" value="ECO:0007669"/>
    <property type="project" value="UniProtKB-KW"/>
</dbReference>
<feature type="transmembrane region" description="Helical" evidence="8">
    <location>
        <begin position="2116"/>
        <end position="2137"/>
    </location>
</feature>
<feature type="transmembrane region" description="Helical" evidence="8">
    <location>
        <begin position="2193"/>
        <end position="2211"/>
    </location>
</feature>
<feature type="transmembrane region" description="Helical" evidence="8">
    <location>
        <begin position="2169"/>
        <end position="2186"/>
    </location>
</feature>
<feature type="transmembrane region" description="Helical" evidence="8">
    <location>
        <begin position="1227"/>
        <end position="1246"/>
    </location>
</feature>
<dbReference type="EMBL" id="CAJJDO010000006">
    <property type="protein sequence ID" value="CAD8137747.1"/>
    <property type="molecule type" value="Genomic_DNA"/>
</dbReference>
<gene>
    <name evidence="10" type="ORF">PPENT_87.1.T0060265</name>
</gene>
<feature type="compositionally biased region" description="Basic and acidic residues" evidence="7">
    <location>
        <begin position="555"/>
        <end position="566"/>
    </location>
</feature>
<keyword evidence="3" id="KW-0547">Nucleotide-binding</keyword>
<feature type="region of interest" description="Disordered" evidence="7">
    <location>
        <begin position="524"/>
        <end position="586"/>
    </location>
</feature>
<keyword evidence="4 8" id="KW-1133">Transmembrane helix</keyword>
<evidence type="ECO:0000256" key="7">
    <source>
        <dbReference type="SAM" id="MobiDB-lite"/>
    </source>
</evidence>
<feature type="transmembrane region" description="Helical" evidence="8">
    <location>
        <begin position="1258"/>
        <end position="1277"/>
    </location>
</feature>
<evidence type="ECO:0000256" key="6">
    <source>
        <dbReference type="ARBA" id="ARBA00023239"/>
    </source>
</evidence>
<evidence type="ECO:0000256" key="8">
    <source>
        <dbReference type="SAM" id="Phobius"/>
    </source>
</evidence>
<evidence type="ECO:0000256" key="3">
    <source>
        <dbReference type="ARBA" id="ARBA00022741"/>
    </source>
</evidence>
<feature type="transmembrane region" description="Helical" evidence="8">
    <location>
        <begin position="1118"/>
        <end position="1136"/>
    </location>
</feature>
<dbReference type="SMART" id="SM00044">
    <property type="entry name" value="CYCc"/>
    <property type="match status" value="2"/>
</dbReference>
<sequence length="2459" mass="287452">MQRSYQEQVNQKDYQHKLYFKNGYPQNQQFKRDPNQLLRGLVQNQQDNQVVKTCLLHFIDWLKQGFNLWLFIVIILSASFRAEQQLFMCIIQLAGNLFMSSYKLYQQICKALRQVNEYFNQTVYVIGWDPKCHISKCPKRNVTVGNLIFLKRHQPSPMSILILNSQEEKFMVQTSEKEGMTHMTQKQSIKLTSTSDQQKNQTLIYYKRIMTGKIEFDQLDTNDNQFRGFIKLQKDPKGEYLDYRNIVNQSSMIINTDWVVGIVISHDDEDVIKMWHNCFKKSTTHFDRYLMKFSRIFSLLYFIQLAFCITIIIRFQKIPQDFTIYNTLCRIFQSITFVHPCIITGLCELTFQFFNNIFEKNKNIIISHSSELLTLTKIDHCIYDKTGTLTNNNTVLCGVICGVYFYNLINGEGIRNSTKKYRKLMTTQHQHNNMQEIQEEQEEQEENILGIASLQKSERMIQNPGSHHSVKSRLQSQHDEAISFNQDDAVFNEEEPESRNMVFNFNPHFIRQQDQIRQVKAQSIDEEISSSEKPIQGNRNNRRTFNNNSRLITRTRREPRIIERNLEQTQEAGNGSLLSPSPVTSQKDIRKEVKLCESQINEDEQQQLSESDSEDQDQEGRKDLLEIIRLGEKQADNFMRSLILCQDVKTKYSKPQNKPNRDKNSQLMGISGIMNEHPSMNPQNFLNENTEEYQESVIKFAKQYQFEFNCAGLLNKRICYEISAKGLSERYLVYKKVSDSDTFAIFMKPIQQRLRNQGAQYDRQGTERSQKGAQLKLYVKSENLGLLDKCKLSQKKRVNLEKQITHQAQSGYRFIVYAGKDVPEEAVKNKNKYQEVSFDTMEMTHHDKELIRDLDYYGLICLKEDQNPGAYAQVKTFKNLGISQWILSGDKKMQTLSAANHVGIVNNNNTLLRIDEEDEEKLKLQIKSQLLFIRKQLLKEDESQQNESTKSFISQKSFSEMKRSGISKKATFDENMILKSKKGEEPLQKVFLLVNGKSIKPIFSDDYTKSHFLFIALILKTVIAYDCSPADKELITKAVAKIMEPSNTLLTISDSVDDFNMNSHANATIQFSREKRSLKIAYQNIQVNDLQHIKQLVLYFAKLLPMHLSQLTVMCTKISLYQLIIFTLFVCVRRTLYIEEHVVYLLALQIHIIINGLLPSFEDRSSHEQIELMLPQYQPQAYKCFKSNFRWLQELFYEVVMSAAISGFMNTYIFAEFMMFFTSDPNNLAHLMFLFQLFCVFAFGTSQMIHLNVPFGKMIWNFIITLGLLTISFAIVVESDQRVQIIRNIFKWQFIIGILTGVVIIITIDQIIKQTRDLMFTPRIILNFVKYLENAMKNQSGKIVQESVKQFQMLNHIKINRQFFRKIKKVFENVSIDPFIRSLFESEKTQSFNGEYSKISLVFKNHNYEKQFRQFKVQYYYQQRREVVLVLFIVLRVSSVIAWHPFSTVEDTILNILWAIFMVIWILILFVTKIVEKKQVDLASFQIKWGTIEAYFFIPVVLILDHFLSVTLPDDKSQYYFSTFGQLLYQQFLAWDIFPPPLYYPIILTLIFFINYTIRVANFYDIQVNSDQETPTFRVEFITLYVLLFFLNLLSNYTHYNFQRFQRLVFLFDQALQTQQEQTNQILKSLLPAFIYEKIEQSEETEIEENQGSISIIFLEICEFDKILQSKQRQVVTFLDDIFRVLDKICLQYGVQKIETVGKTYMACSGLKSTEIENNKDGLNQQKKNETVIALELSLDFLKAVSEFRYEYKDQDVVKLFKLKIKIGIHYGQVIAGVIGYHKPQFSLIGDTVNTASRMCSTGEVGRITISNEAYERVKDTEFLFTTRQVVAKGKGMLTVHQVTQRKLQIKKHYSQQKYYEGQKNGRQLTFGVNRTNNSRNTQLKQTFKDISPPSSVHDHLTTKEYGRRSKIMNHPMQGSQLLKIKNKNKGAEPTRGMKKATIKEEYSSLTEIVWRDRKSKSQVIQKTDYNTNDWEETKEDEIQMKQVEKDPENRIIGVSDNDIDGPETEVKSERVKKVMDLEILKYKKLTLEYEKCNDANIVMQFEQYYQEVRSALKDIFYPMTIVYTLFKAQIQLIDSGQDGLTIYIVRMFLSLYLIILYFITSRLKKYNMHNLDLALTGLYYVSAFLTMFFVTFNNQQRFLISDNAEAYFFAFSAVNQQSLKFKYMFFYILLQQAAWFVQLLLHQHNNLLVFIVLSTIILVIVSHNNFELTIKNFNSAANENLKKEQRDSLLTNLLPSHILTRFYQNSKIKLELSDVLIDATLLFADISGFTAYSAKVSAEQVVKMLRELMTSFDKECLQQNVYKVYTIGDCYVVLGINDMEQRHPGQEAKNVLEMGLEMVEIIKRVRKEINFKDLNMRIGIHTGQFYGGIIGTDIVRYDIFGIDAVIANKMESQGEAGKVMVSEDTRRLINIHFPGEYIFTSNKEVDIPVAKKKVQAYFATKADILSRQDNSRYI</sequence>
<dbReference type="GO" id="GO:0009190">
    <property type="term" value="P:cyclic nucleotide biosynthetic process"/>
    <property type="evidence" value="ECO:0007669"/>
    <property type="project" value="InterPro"/>
</dbReference>
<keyword evidence="5 8" id="KW-0472">Membrane</keyword>
<feature type="compositionally biased region" description="Low complexity" evidence="7">
    <location>
        <begin position="543"/>
        <end position="552"/>
    </location>
</feature>
<evidence type="ECO:0000313" key="10">
    <source>
        <dbReference type="EMBL" id="CAD8137747.1"/>
    </source>
</evidence>
<dbReference type="GO" id="GO:0007189">
    <property type="term" value="P:adenylate cyclase-activating G protein-coupled receptor signaling pathway"/>
    <property type="evidence" value="ECO:0007669"/>
    <property type="project" value="TreeGrafter"/>
</dbReference>
<dbReference type="InterPro" id="IPR001054">
    <property type="entry name" value="A/G_cyclase"/>
</dbReference>
<name>A0A8S1SE63_9CILI</name>
<dbReference type="PROSITE" id="PS00154">
    <property type="entry name" value="ATPASE_E1_E2"/>
    <property type="match status" value="1"/>
</dbReference>
<dbReference type="CDD" id="cd07302">
    <property type="entry name" value="CHD"/>
    <property type="match status" value="2"/>
</dbReference>
<feature type="transmembrane region" description="Helical" evidence="8">
    <location>
        <begin position="2085"/>
        <end position="2104"/>
    </location>
</feature>
<feature type="domain" description="Guanylate cyclase" evidence="9">
    <location>
        <begin position="1655"/>
        <end position="1800"/>
    </location>
</feature>
<reference evidence="10" key="1">
    <citation type="submission" date="2021-01" db="EMBL/GenBank/DDBJ databases">
        <authorList>
            <consortium name="Genoscope - CEA"/>
            <person name="William W."/>
        </authorList>
    </citation>
    <scope>NUCLEOTIDE SEQUENCE</scope>
</reference>
<feature type="transmembrane region" description="Helical" evidence="8">
    <location>
        <begin position="296"/>
        <end position="315"/>
    </location>
</feature>
<feature type="transmembrane region" description="Helical" evidence="8">
    <location>
        <begin position="1542"/>
        <end position="1558"/>
    </location>
</feature>
<keyword evidence="11" id="KW-1185">Reference proteome</keyword>
<dbReference type="GO" id="GO:0035556">
    <property type="term" value="P:intracellular signal transduction"/>
    <property type="evidence" value="ECO:0007669"/>
    <property type="project" value="InterPro"/>
</dbReference>
<evidence type="ECO:0000313" key="11">
    <source>
        <dbReference type="Proteomes" id="UP000689195"/>
    </source>
</evidence>
<feature type="compositionally biased region" description="Polar residues" evidence="7">
    <location>
        <begin position="567"/>
        <end position="586"/>
    </location>
</feature>
<dbReference type="PANTHER" id="PTHR45627">
    <property type="entry name" value="ADENYLATE CYCLASE TYPE 1"/>
    <property type="match status" value="1"/>
</dbReference>
<dbReference type="PROSITE" id="PS50125">
    <property type="entry name" value="GUANYLATE_CYCLASE_2"/>
    <property type="match status" value="2"/>
</dbReference>
<evidence type="ECO:0000256" key="2">
    <source>
        <dbReference type="ARBA" id="ARBA00022692"/>
    </source>
</evidence>
<feature type="domain" description="Guanylate cyclase" evidence="9">
    <location>
        <begin position="2265"/>
        <end position="2396"/>
    </location>
</feature>
<dbReference type="GO" id="GO:0004016">
    <property type="term" value="F:adenylate cyclase activity"/>
    <property type="evidence" value="ECO:0007669"/>
    <property type="project" value="TreeGrafter"/>
</dbReference>
<feature type="transmembrane region" description="Helical" evidence="8">
    <location>
        <begin position="1195"/>
        <end position="1215"/>
    </location>
</feature>
<organism evidence="10 11">
    <name type="scientific">Paramecium pentaurelia</name>
    <dbReference type="NCBI Taxonomy" id="43138"/>
    <lineage>
        <taxon>Eukaryota</taxon>
        <taxon>Sar</taxon>
        <taxon>Alveolata</taxon>
        <taxon>Ciliophora</taxon>
        <taxon>Intramacronucleata</taxon>
        <taxon>Oligohymenophorea</taxon>
        <taxon>Peniculida</taxon>
        <taxon>Parameciidae</taxon>
        <taxon>Paramecium</taxon>
    </lineage>
</organism>
<keyword evidence="2 8" id="KW-0812">Transmembrane</keyword>
<evidence type="ECO:0000256" key="1">
    <source>
        <dbReference type="ARBA" id="ARBA00004370"/>
    </source>
</evidence>
<feature type="transmembrane region" description="Helical" evidence="8">
    <location>
        <begin position="1492"/>
        <end position="1512"/>
    </location>
</feature>
<accession>A0A8S1SE63</accession>
<dbReference type="PANTHER" id="PTHR45627:SF12">
    <property type="entry name" value="ADENYLATE CYCLASE TYPE 2"/>
    <property type="match status" value="1"/>
</dbReference>
<dbReference type="GO" id="GO:0005886">
    <property type="term" value="C:plasma membrane"/>
    <property type="evidence" value="ECO:0007669"/>
    <property type="project" value="TreeGrafter"/>
</dbReference>